<dbReference type="PANTHER" id="PTHR15835:SF6">
    <property type="entry name" value="ZINC FINGER C3HC-TYPE PROTEIN 1"/>
    <property type="match status" value="1"/>
</dbReference>
<evidence type="ECO:0000256" key="4">
    <source>
        <dbReference type="ARBA" id="ARBA00022833"/>
    </source>
</evidence>
<evidence type="ECO:0000313" key="9">
    <source>
        <dbReference type="EMBL" id="KAK7207905.1"/>
    </source>
</evidence>
<feature type="compositionally biased region" description="Polar residues" evidence="6">
    <location>
        <begin position="1"/>
        <end position="16"/>
    </location>
</feature>
<reference evidence="9 10" key="1">
    <citation type="submission" date="2024-03" db="EMBL/GenBank/DDBJ databases">
        <title>Genome-scale model development and genomic sequencing of the oleaginous clade Lipomyces.</title>
        <authorList>
            <consortium name="Lawrence Berkeley National Laboratory"/>
            <person name="Czajka J.J."/>
            <person name="Han Y."/>
            <person name="Kim J."/>
            <person name="Mondo S.J."/>
            <person name="Hofstad B.A."/>
            <person name="Robles A."/>
            <person name="Haridas S."/>
            <person name="Riley R."/>
            <person name="LaButti K."/>
            <person name="Pangilinan J."/>
            <person name="Andreopoulos W."/>
            <person name="Lipzen A."/>
            <person name="Yan J."/>
            <person name="Wang M."/>
            <person name="Ng V."/>
            <person name="Grigoriev I.V."/>
            <person name="Spatafora J.W."/>
            <person name="Magnuson J.K."/>
            <person name="Baker S.E."/>
            <person name="Pomraning K.R."/>
        </authorList>
    </citation>
    <scope>NUCLEOTIDE SEQUENCE [LARGE SCALE GENOMIC DNA]</scope>
    <source>
        <strain evidence="9 10">Phaff 52-87</strain>
    </source>
</reference>
<comment type="subcellular location">
    <subcellularLocation>
        <location evidence="1">Nucleus</location>
    </subcellularLocation>
</comment>
<evidence type="ECO:0000259" key="7">
    <source>
        <dbReference type="Pfam" id="PF07967"/>
    </source>
</evidence>
<keyword evidence="4" id="KW-0862">Zinc</keyword>
<name>A0ABR1FDH4_9ASCO</name>
<dbReference type="InterPro" id="IPR013909">
    <property type="entry name" value="NuBaID_C"/>
</dbReference>
<feature type="compositionally biased region" description="Acidic residues" evidence="6">
    <location>
        <begin position="380"/>
        <end position="392"/>
    </location>
</feature>
<evidence type="ECO:0000259" key="8">
    <source>
        <dbReference type="Pfam" id="PF08600"/>
    </source>
</evidence>
<feature type="domain" description="NuBaID C-terminal" evidence="8">
    <location>
        <begin position="292"/>
        <end position="356"/>
    </location>
</feature>
<evidence type="ECO:0000256" key="5">
    <source>
        <dbReference type="ARBA" id="ARBA00023242"/>
    </source>
</evidence>
<dbReference type="Pfam" id="PF08600">
    <property type="entry name" value="NuBaID_C"/>
    <property type="match status" value="1"/>
</dbReference>
<evidence type="ECO:0000256" key="1">
    <source>
        <dbReference type="ARBA" id="ARBA00004123"/>
    </source>
</evidence>
<feature type="region of interest" description="Disordered" evidence="6">
    <location>
        <begin position="1"/>
        <end position="27"/>
    </location>
</feature>
<keyword evidence="3" id="KW-0863">Zinc-finger</keyword>
<keyword evidence="2" id="KW-0479">Metal-binding</keyword>
<keyword evidence="10" id="KW-1185">Reference proteome</keyword>
<evidence type="ECO:0000256" key="2">
    <source>
        <dbReference type="ARBA" id="ARBA00022723"/>
    </source>
</evidence>
<evidence type="ECO:0008006" key="11">
    <source>
        <dbReference type="Google" id="ProtNLM"/>
    </source>
</evidence>
<evidence type="ECO:0000256" key="6">
    <source>
        <dbReference type="SAM" id="MobiDB-lite"/>
    </source>
</evidence>
<evidence type="ECO:0000313" key="10">
    <source>
        <dbReference type="Proteomes" id="UP001498771"/>
    </source>
</evidence>
<dbReference type="Proteomes" id="UP001498771">
    <property type="component" value="Unassembled WGS sequence"/>
</dbReference>
<dbReference type="GeneID" id="90037173"/>
<proteinExistence type="predicted"/>
<sequence length="417" mass="47116">MTPTVSTPTREQSTASHEPGSRSLEGRNRIANVIQLIDPYSPAITRSPAPSSRTGSPAFVYSPSKRFKRLRAEKQAKTRKHSALSKLASSLKNTQIPARSLSLFDSDGSIRPHIIAAQGRHPAYTPYSRDALISRLSTFSQARDNWRYDPSEPATASLIWARAGWQCSVGQEYTVYCPLCKTTYCLDLSTIRNDKARPASEMTRSRREHTESCLWRRRVCDENLYGLKLSLDLRKSQREFLKRLKDAFQLSAFDYVEVPATFPEVDTKIVEHYLSAAGIHSLDMALGSKHRAFFLALVGWNVSRKDGTTISCADCFAERTIRNEGDGVTFDVIDAHYDYCPWIRPIVGSDPGWQLLLAILIASARITAQEPTDGSQSETWETDIDETAEDEQDRERKARVEKLRKLYVYRPKTSGKR</sequence>
<comment type="caution">
    <text evidence="9">The sequence shown here is derived from an EMBL/GenBank/DDBJ whole genome shotgun (WGS) entry which is preliminary data.</text>
</comment>
<feature type="compositionally biased region" description="Polar residues" evidence="6">
    <location>
        <begin position="370"/>
        <end position="379"/>
    </location>
</feature>
<gene>
    <name evidence="9" type="ORF">BZA70DRAFT_272478</name>
</gene>
<feature type="domain" description="C3HC-type" evidence="7">
    <location>
        <begin position="126"/>
        <end position="250"/>
    </location>
</feature>
<protein>
    <recommendedName>
        <fullName evidence="11">C3HC-type domain-containing protein</fullName>
    </recommendedName>
</protein>
<accession>A0ABR1FDH4</accession>
<dbReference type="Pfam" id="PF07967">
    <property type="entry name" value="zf-C3HC"/>
    <property type="match status" value="1"/>
</dbReference>
<dbReference type="RefSeq" id="XP_064770938.1">
    <property type="nucleotide sequence ID" value="XM_064911661.1"/>
</dbReference>
<dbReference type="PANTHER" id="PTHR15835">
    <property type="entry name" value="NUCLEAR-INTERACTING PARTNER OF ALK"/>
    <property type="match status" value="1"/>
</dbReference>
<organism evidence="9 10">
    <name type="scientific">Myxozyma melibiosi</name>
    <dbReference type="NCBI Taxonomy" id="54550"/>
    <lineage>
        <taxon>Eukaryota</taxon>
        <taxon>Fungi</taxon>
        <taxon>Dikarya</taxon>
        <taxon>Ascomycota</taxon>
        <taxon>Saccharomycotina</taxon>
        <taxon>Lipomycetes</taxon>
        <taxon>Lipomycetales</taxon>
        <taxon>Lipomycetaceae</taxon>
        <taxon>Myxozyma</taxon>
    </lineage>
</organism>
<feature type="region of interest" description="Disordered" evidence="6">
    <location>
        <begin position="370"/>
        <end position="396"/>
    </location>
</feature>
<dbReference type="EMBL" id="JBBJBU010000001">
    <property type="protein sequence ID" value="KAK7207905.1"/>
    <property type="molecule type" value="Genomic_DNA"/>
</dbReference>
<keyword evidence="5" id="KW-0539">Nucleus</keyword>
<evidence type="ECO:0000256" key="3">
    <source>
        <dbReference type="ARBA" id="ARBA00022771"/>
    </source>
</evidence>
<dbReference type="InterPro" id="IPR012935">
    <property type="entry name" value="NuBaID_N"/>
</dbReference>